<feature type="domain" description="Organic solvent tolerance-like N-terminal" evidence="3">
    <location>
        <begin position="47"/>
        <end position="184"/>
    </location>
</feature>
<feature type="region of interest" description="Disordered" evidence="2">
    <location>
        <begin position="360"/>
        <end position="401"/>
    </location>
</feature>
<dbReference type="EMBL" id="JADIMI010000011">
    <property type="protein sequence ID" value="MBO8451503.1"/>
    <property type="molecule type" value="Genomic_DNA"/>
</dbReference>
<evidence type="ECO:0000259" key="3">
    <source>
        <dbReference type="Pfam" id="PF13100"/>
    </source>
</evidence>
<evidence type="ECO:0000313" key="4">
    <source>
        <dbReference type="EMBL" id="MBO8451503.1"/>
    </source>
</evidence>
<accession>A0A9D9HI14</accession>
<reference evidence="4" key="2">
    <citation type="journal article" date="2021" name="PeerJ">
        <title>Extensive microbial diversity within the chicken gut microbiome revealed by metagenomics and culture.</title>
        <authorList>
            <person name="Gilroy R."/>
            <person name="Ravi A."/>
            <person name="Getino M."/>
            <person name="Pursley I."/>
            <person name="Horton D.L."/>
            <person name="Alikhan N.F."/>
            <person name="Baker D."/>
            <person name="Gharbi K."/>
            <person name="Hall N."/>
            <person name="Watson M."/>
            <person name="Adriaenssens E.M."/>
            <person name="Foster-Nyarko E."/>
            <person name="Jarju S."/>
            <person name="Secka A."/>
            <person name="Antonio M."/>
            <person name="Oren A."/>
            <person name="Chaudhuri R.R."/>
            <person name="La Ragione R."/>
            <person name="Hildebrand F."/>
            <person name="Pallen M.J."/>
        </authorList>
    </citation>
    <scope>NUCLEOTIDE SEQUENCE</scope>
    <source>
        <strain evidence="4">B1-20833</strain>
    </source>
</reference>
<feature type="compositionally biased region" description="Basic and acidic residues" evidence="2">
    <location>
        <begin position="793"/>
        <end position="831"/>
    </location>
</feature>
<feature type="compositionally biased region" description="Low complexity" evidence="2">
    <location>
        <begin position="381"/>
        <end position="394"/>
    </location>
</feature>
<evidence type="ECO:0000313" key="5">
    <source>
        <dbReference type="Proteomes" id="UP000823661"/>
    </source>
</evidence>
<keyword evidence="1" id="KW-0175">Coiled coil</keyword>
<dbReference type="InterPro" id="IPR005653">
    <property type="entry name" value="OstA-like_N"/>
</dbReference>
<evidence type="ECO:0000256" key="1">
    <source>
        <dbReference type="SAM" id="Coils"/>
    </source>
</evidence>
<organism evidence="4 5">
    <name type="scientific">Candidatus Cryptobacteroides intestinavium</name>
    <dbReference type="NCBI Taxonomy" id="2840766"/>
    <lineage>
        <taxon>Bacteria</taxon>
        <taxon>Pseudomonadati</taxon>
        <taxon>Bacteroidota</taxon>
        <taxon>Bacteroidia</taxon>
        <taxon>Bacteroidales</taxon>
        <taxon>Candidatus Cryptobacteroides</taxon>
    </lineage>
</organism>
<feature type="region of interest" description="Disordered" evidence="2">
    <location>
        <begin position="869"/>
        <end position="890"/>
    </location>
</feature>
<feature type="compositionally biased region" description="Basic and acidic residues" evidence="2">
    <location>
        <begin position="869"/>
        <end position="882"/>
    </location>
</feature>
<proteinExistence type="predicted"/>
<comment type="caution">
    <text evidence="4">The sequence shown here is derived from an EMBL/GenBank/DDBJ whole genome shotgun (WGS) entry which is preliminary data.</text>
</comment>
<dbReference type="Gene3D" id="2.60.450.10">
    <property type="entry name" value="Lipopolysaccharide (LPS) transport protein A like domain"/>
    <property type="match status" value="1"/>
</dbReference>
<protein>
    <recommendedName>
        <fullName evidence="3">Organic solvent tolerance-like N-terminal domain-containing protein</fullName>
    </recommendedName>
</protein>
<reference evidence="4" key="1">
    <citation type="submission" date="2020-10" db="EMBL/GenBank/DDBJ databases">
        <authorList>
            <person name="Gilroy R."/>
        </authorList>
    </citation>
    <scope>NUCLEOTIDE SEQUENCE</scope>
    <source>
        <strain evidence="4">B1-20833</strain>
    </source>
</reference>
<feature type="coiled-coil region" evidence="1">
    <location>
        <begin position="702"/>
        <end position="736"/>
    </location>
</feature>
<evidence type="ECO:0000256" key="2">
    <source>
        <dbReference type="SAM" id="MobiDB-lite"/>
    </source>
</evidence>
<dbReference type="Pfam" id="PF13100">
    <property type="entry name" value="OstA_2"/>
    <property type="match status" value="1"/>
</dbReference>
<gene>
    <name evidence="4" type="ORF">IAC06_01285</name>
</gene>
<dbReference type="AlphaFoldDB" id="A0A9D9HI14"/>
<sequence length="890" mass="99557">MQIRRILIALAFILPVLNPGSVLYAQEQQEDSLVRLDYGESAELLEINGQNIRKVIGEARFFHNNTYLLCDTAMWNIDTKIIDAVGNVSIIQDGTVLTSDRLVYKIDLNLAEFRGNVVQLEDSDHNTLRTRHLDYNTKDSVAVFDNGGSMRDKDGQIIESLKGTYDAKIKTFTFREDVNMFTDSIFVKTTSLKYESDLSLATFGKGTDAWQEDNMLSADAGWYDRGREIFFFRNNVHVMTDTQEGWSDSLYFYRNTMDVVMLGRAQVSDTTRNVTGLAGRIEYIDSLSRVTMTRKPAVISEVAEEDQVDTVYFGADTLVYMTIRKCDIDSLELAASAERLAYFDADPVGNYRKKAAEEAAKAAAEAAKNDPNRPPQPPKSSPSASSEQSASAMSGKQDEGVGVEIPAQNSISDVPGLRKADADSLATGLDSLSPGLDSLSVGADSLSTGLDSLAAGADSLAAADTVLAPVPDTTDIGYVTALRNVKVYRKNLQIVCDSLEYTDLDSLARLFKSPVIWNEVTQQFAADSITAVIRNNAMEKAALMSNAFIHIQVEDTLYYNQIKATEMLAYFSKEGELSRFDALGGASALFFLEENDAIATVNKKDSKMLSATFKDGDIERVYYYDEAKSDAYPVVQLAKEDQILKGFNWQPGLRPADRTAVTPLTPRPPERSEYLSHPRAAYRQTDIYFPGYISDIYRQIAVRDSLDRLRARERRLAEAEAERLGEQARLDSLARVDSLAVVDSIARADSIAVADSVASVLKKMEADSIARADSIRAAQEALSMSDRQLQKQKAKEERKAAREQRRKDKEARWAELDKRDAEKAEAKEERKKARLREKKRKLLIKQIEQEKEDAAVLERYIRRLEERQAKKMERQSKKEGRQSVKSRPVK</sequence>
<name>A0A9D9HI14_9BACT</name>
<feature type="region of interest" description="Disordered" evidence="2">
    <location>
        <begin position="784"/>
        <end position="835"/>
    </location>
</feature>
<dbReference type="Proteomes" id="UP000823661">
    <property type="component" value="Unassembled WGS sequence"/>
</dbReference>